<evidence type="ECO:0000256" key="9">
    <source>
        <dbReference type="ARBA" id="ARBA00023204"/>
    </source>
</evidence>
<evidence type="ECO:0000256" key="1">
    <source>
        <dbReference type="ARBA" id="ARBA00006521"/>
    </source>
</evidence>
<feature type="domain" description="Uracil-DNA glycosylase-like" evidence="11">
    <location>
        <begin position="375"/>
        <end position="531"/>
    </location>
</feature>
<evidence type="ECO:0000256" key="4">
    <source>
        <dbReference type="ARBA" id="ARBA00022723"/>
    </source>
</evidence>
<dbReference type="InterPro" id="IPR005122">
    <property type="entry name" value="Uracil-DNA_glycosylase-like"/>
</dbReference>
<dbReference type="RefSeq" id="WP_258307951.1">
    <property type="nucleotide sequence ID" value="NZ_QGGT01000002.1"/>
</dbReference>
<dbReference type="NCBIfam" id="TIGR03915">
    <property type="entry name" value="SAM_7_link_chp"/>
    <property type="match status" value="1"/>
</dbReference>
<keyword evidence="6" id="KW-0378">Hydrolase</keyword>
<evidence type="ECO:0000313" key="13">
    <source>
        <dbReference type="Proteomes" id="UP000245754"/>
    </source>
</evidence>
<evidence type="ECO:0000256" key="6">
    <source>
        <dbReference type="ARBA" id="ARBA00022801"/>
    </source>
</evidence>
<dbReference type="InterPro" id="IPR051536">
    <property type="entry name" value="UDG_Type-4/5"/>
</dbReference>
<keyword evidence="5" id="KW-0227">DNA damage</keyword>
<comment type="caution">
    <text evidence="12">The sequence shown here is derived from an EMBL/GenBank/DDBJ whole genome shotgun (WGS) entry which is preliminary data.</text>
</comment>
<dbReference type="CDD" id="cd10030">
    <property type="entry name" value="UDG-F4_TTUDGA_SPO1dp_like"/>
    <property type="match status" value="1"/>
</dbReference>
<evidence type="ECO:0000259" key="11">
    <source>
        <dbReference type="SMART" id="SM00986"/>
    </source>
</evidence>
<dbReference type="InterPro" id="IPR005273">
    <property type="entry name" value="Ura-DNA_glyco_family4"/>
</dbReference>
<dbReference type="GO" id="GO:0006281">
    <property type="term" value="P:DNA repair"/>
    <property type="evidence" value="ECO:0007669"/>
    <property type="project" value="UniProtKB-KW"/>
</dbReference>
<evidence type="ECO:0000256" key="5">
    <source>
        <dbReference type="ARBA" id="ARBA00022763"/>
    </source>
</evidence>
<dbReference type="InterPro" id="IPR025404">
    <property type="entry name" value="DUF4130"/>
</dbReference>
<evidence type="ECO:0000256" key="2">
    <source>
        <dbReference type="ARBA" id="ARBA00019403"/>
    </source>
</evidence>
<evidence type="ECO:0000256" key="3">
    <source>
        <dbReference type="ARBA" id="ARBA00022485"/>
    </source>
</evidence>
<comment type="similarity">
    <text evidence="1">Belongs to the uracil-DNA glycosylase (UDG) superfamily. Type 4 (UDGa) family.</text>
</comment>
<accession>A0A316EV07</accession>
<feature type="region of interest" description="Disordered" evidence="10">
    <location>
        <begin position="78"/>
        <end position="104"/>
    </location>
</feature>
<dbReference type="Pfam" id="PF03167">
    <property type="entry name" value="UDG"/>
    <property type="match status" value="1"/>
</dbReference>
<evidence type="ECO:0000256" key="7">
    <source>
        <dbReference type="ARBA" id="ARBA00023004"/>
    </source>
</evidence>
<keyword evidence="13" id="KW-1185">Reference proteome</keyword>
<name>A0A316EV07_9BURK</name>
<dbReference type="AlphaFoldDB" id="A0A316EV07"/>
<gene>
    <name evidence="12" type="ORF">C7419_1026</name>
</gene>
<organism evidence="12 13">
    <name type="scientific">Cupriavidus plantarum</name>
    <dbReference type="NCBI Taxonomy" id="942865"/>
    <lineage>
        <taxon>Bacteria</taxon>
        <taxon>Pseudomonadati</taxon>
        <taxon>Pseudomonadota</taxon>
        <taxon>Betaproteobacteria</taxon>
        <taxon>Burkholderiales</taxon>
        <taxon>Burkholderiaceae</taxon>
        <taxon>Cupriavidus</taxon>
    </lineage>
</organism>
<keyword evidence="8" id="KW-0411">Iron-sulfur</keyword>
<evidence type="ECO:0000256" key="8">
    <source>
        <dbReference type="ARBA" id="ARBA00023014"/>
    </source>
</evidence>
<dbReference type="GO" id="GO:0097506">
    <property type="term" value="F:deaminated base DNA N-glycosylase activity"/>
    <property type="evidence" value="ECO:0007669"/>
    <property type="project" value="UniProtKB-ARBA"/>
</dbReference>
<dbReference type="Proteomes" id="UP000245754">
    <property type="component" value="Unassembled WGS sequence"/>
</dbReference>
<dbReference type="SUPFAM" id="SSF52141">
    <property type="entry name" value="Uracil-DNA glycosylase-like"/>
    <property type="match status" value="1"/>
</dbReference>
<keyword evidence="9" id="KW-0234">DNA repair</keyword>
<evidence type="ECO:0000313" key="12">
    <source>
        <dbReference type="EMBL" id="PWK34733.1"/>
    </source>
</evidence>
<dbReference type="Pfam" id="PF13566">
    <property type="entry name" value="DUF4130"/>
    <property type="match status" value="1"/>
</dbReference>
<dbReference type="PANTHER" id="PTHR33693">
    <property type="entry name" value="TYPE-5 URACIL-DNA GLYCOSYLASE"/>
    <property type="match status" value="1"/>
</dbReference>
<keyword evidence="4" id="KW-0479">Metal-binding</keyword>
<keyword evidence="7" id="KW-0408">Iron</keyword>
<dbReference type="PANTHER" id="PTHR33693:SF9">
    <property type="entry name" value="TYPE-4 URACIL-DNA GLYCOSYLASE"/>
    <property type="match status" value="1"/>
</dbReference>
<dbReference type="InterPro" id="IPR023875">
    <property type="entry name" value="DNA_repair_put"/>
</dbReference>
<sequence>MTMATRTLVVECAVDGGYGAWREQALRALAARWAPETVTWIERGPGRATAMEQLALGDAPAALRDDVNVNADANANANADANADADADAKSDAIADTGAPAPPAPQVRISKALAQLLRDAARFRSAERWAFLYRVLWRWQAGDRAVASAADEDGARLHAMAKSVRRAMHDMIAYVRFREVGGPPPGPEADAIAAGEVAGDLPQFVAWYEPDHDVLGEAAEHFAKRMGTASWWIGTPQGAALWNGQSMQLSAAPEDTGASNAAAMRSAAKGDRAEPLWLAYYRSTFNPARINEAALHQHMPVRFWKGLPEGALIPGMVAEARNGARRVAQASTVGTMRGKQVAVEAEQALPQRAAPTSLDQCRRCELWEHATQAVAGLGPASARIMLVGEQPGDQEDLAGRPFVGPAGKVLHDAMRRAGVAPESVFMTNAVKHFKWVANGKRRLHKTPAQREVDACAHWLEQERATVRPAVIVTLGATALRAILGHKAELRDYLDTPVRTDDGTWLVATWHPSYALRAREPGAPEKIAAAIEAAMACARRLAAG</sequence>
<reference evidence="12 13" key="1">
    <citation type="submission" date="2018-05" db="EMBL/GenBank/DDBJ databases">
        <title>Genomic Encyclopedia of Type Strains, Phase IV (KMG-V): Genome sequencing to study the core and pangenomes of soil and plant-associated prokaryotes.</title>
        <authorList>
            <person name="Whitman W."/>
        </authorList>
    </citation>
    <scope>NUCLEOTIDE SEQUENCE [LARGE SCALE GENOMIC DNA]</scope>
    <source>
        <strain evidence="12 13">SLV-132</strain>
    </source>
</reference>
<dbReference type="InterPro" id="IPR036895">
    <property type="entry name" value="Uracil-DNA_glycosylase-like_sf"/>
</dbReference>
<dbReference type="SMART" id="SM00986">
    <property type="entry name" value="UDG"/>
    <property type="match status" value="1"/>
</dbReference>
<dbReference type="EMBL" id="QGGT01000002">
    <property type="protein sequence ID" value="PWK34733.1"/>
    <property type="molecule type" value="Genomic_DNA"/>
</dbReference>
<dbReference type="Gene3D" id="3.40.470.10">
    <property type="entry name" value="Uracil-DNA glycosylase-like domain"/>
    <property type="match status" value="1"/>
</dbReference>
<proteinExistence type="inferred from homology"/>
<evidence type="ECO:0000256" key="10">
    <source>
        <dbReference type="SAM" id="MobiDB-lite"/>
    </source>
</evidence>
<dbReference type="GO" id="GO:0046872">
    <property type="term" value="F:metal ion binding"/>
    <property type="evidence" value="ECO:0007669"/>
    <property type="project" value="UniProtKB-KW"/>
</dbReference>
<dbReference type="SMART" id="SM00987">
    <property type="entry name" value="UreE_C"/>
    <property type="match status" value="1"/>
</dbReference>
<dbReference type="NCBIfam" id="TIGR03914">
    <property type="entry name" value="UDG_fam_dom"/>
    <property type="match status" value="1"/>
</dbReference>
<dbReference type="GO" id="GO:0051539">
    <property type="term" value="F:4 iron, 4 sulfur cluster binding"/>
    <property type="evidence" value="ECO:0007669"/>
    <property type="project" value="UniProtKB-KW"/>
</dbReference>
<keyword evidence="3" id="KW-0004">4Fe-4S</keyword>
<protein>
    <recommendedName>
        <fullName evidence="2">Type-4 uracil-DNA glycosylase</fullName>
    </recommendedName>
</protein>